<dbReference type="InterPro" id="IPR003313">
    <property type="entry name" value="AraC-bd"/>
</dbReference>
<keyword evidence="2" id="KW-0805">Transcription regulation</keyword>
<dbReference type="Gene3D" id="2.60.120.10">
    <property type="entry name" value="Jelly Rolls"/>
    <property type="match status" value="1"/>
</dbReference>
<name>A0A076PP31_COMTE</name>
<keyword evidence="3" id="KW-0238">DNA-binding</keyword>
<dbReference type="HOGENOM" id="CLU_000445_87_4_4"/>
<dbReference type="PROSITE" id="PS01124">
    <property type="entry name" value="HTH_ARAC_FAMILY_2"/>
    <property type="match status" value="1"/>
</dbReference>
<dbReference type="PANTHER" id="PTHR11019:SF159">
    <property type="entry name" value="TRANSCRIPTIONAL REGULATOR-RELATED"/>
    <property type="match status" value="1"/>
</dbReference>
<evidence type="ECO:0000256" key="2">
    <source>
        <dbReference type="ARBA" id="ARBA00023015"/>
    </source>
</evidence>
<protein>
    <recommendedName>
        <fullName evidence="5">HTH araC/xylS-type domain-containing protein</fullName>
    </recommendedName>
</protein>
<dbReference type="InterPro" id="IPR011051">
    <property type="entry name" value="RmlC_Cupin_sf"/>
</dbReference>
<evidence type="ECO:0000259" key="5">
    <source>
        <dbReference type="PROSITE" id="PS01124"/>
    </source>
</evidence>
<dbReference type="PANTHER" id="PTHR11019">
    <property type="entry name" value="HTH-TYPE TRANSCRIPTIONAL REGULATOR NIMR"/>
    <property type="match status" value="1"/>
</dbReference>
<dbReference type="Pfam" id="PF02311">
    <property type="entry name" value="AraC_binding"/>
    <property type="match status" value="1"/>
</dbReference>
<dbReference type="Proteomes" id="UP000028782">
    <property type="component" value="Chromosome"/>
</dbReference>
<dbReference type="Pfam" id="PF12833">
    <property type="entry name" value="HTH_18"/>
    <property type="match status" value="1"/>
</dbReference>
<reference evidence="6 7" key="1">
    <citation type="journal article" date="2014" name="Genome Announc.">
        <title>Complete Genome Sequence of Polychlorinated Biphenyl Degrader Comamonas testosteroni TK102 (NBRC 109938).</title>
        <authorList>
            <person name="Fukuda K."/>
            <person name="Hosoyama A."/>
            <person name="Tsuchikane K."/>
            <person name="Ohji S."/>
            <person name="Yamazoe A."/>
            <person name="Fujita N."/>
            <person name="Shintani M."/>
            <person name="Kimbara K."/>
        </authorList>
    </citation>
    <scope>NUCLEOTIDE SEQUENCE [LARGE SCALE GENOMIC DNA]</scope>
    <source>
        <strain evidence="6">TK102</strain>
    </source>
</reference>
<accession>A0A076PP31</accession>
<keyword evidence="4" id="KW-0804">Transcription</keyword>
<evidence type="ECO:0000256" key="3">
    <source>
        <dbReference type="ARBA" id="ARBA00023125"/>
    </source>
</evidence>
<dbReference type="SUPFAM" id="SSF51182">
    <property type="entry name" value="RmlC-like cupins"/>
    <property type="match status" value="1"/>
</dbReference>
<gene>
    <name evidence="6" type="ORF">O987_17000</name>
</gene>
<dbReference type="Gene3D" id="1.10.10.60">
    <property type="entry name" value="Homeodomain-like"/>
    <property type="match status" value="1"/>
</dbReference>
<dbReference type="InterPro" id="IPR018062">
    <property type="entry name" value="HTH_AraC-typ_CS"/>
</dbReference>
<proteinExistence type="predicted"/>
<evidence type="ECO:0000256" key="4">
    <source>
        <dbReference type="ARBA" id="ARBA00023163"/>
    </source>
</evidence>
<evidence type="ECO:0000313" key="6">
    <source>
        <dbReference type="EMBL" id="AIJ47513.1"/>
    </source>
</evidence>
<dbReference type="RefSeq" id="WP_043373541.1">
    <property type="nucleotide sequence ID" value="NZ_CP006704.1"/>
</dbReference>
<dbReference type="PROSITE" id="PS00041">
    <property type="entry name" value="HTH_ARAC_FAMILY_1"/>
    <property type="match status" value="1"/>
</dbReference>
<dbReference type="CDD" id="cd06124">
    <property type="entry name" value="cupin_NimR-like_N"/>
    <property type="match status" value="1"/>
</dbReference>
<feature type="domain" description="HTH araC/xylS-type" evidence="5">
    <location>
        <begin position="161"/>
        <end position="257"/>
    </location>
</feature>
<dbReference type="GO" id="GO:0003700">
    <property type="term" value="F:DNA-binding transcription factor activity"/>
    <property type="evidence" value="ECO:0007669"/>
    <property type="project" value="InterPro"/>
</dbReference>
<dbReference type="AlphaFoldDB" id="A0A076PP31"/>
<evidence type="ECO:0000313" key="7">
    <source>
        <dbReference type="Proteomes" id="UP000028782"/>
    </source>
</evidence>
<sequence>MHAHPSDKHKHFDNLPRPLVVMENAWPTGSSTGWHSHPRGQLLYATDGVMVVHSDIGSWVVPPNRALWMLAGLRHNVTMSGDVLMRTAYIDETKIANLPAESCVINVSPLLRELLVEAVRIAPTAQVEGREALLLDLLVCELRVSSSIPLHLPMPVDTRIRSICDALSKRPSDTSSAADWAQSIGVAERTLHRLFAKETGMTFAQWREQARLLHALRRIAEGDKLIEVAMDCGYSSPSAFAAMFRRHFKTPPSSFYQ</sequence>
<dbReference type="InterPro" id="IPR009057">
    <property type="entry name" value="Homeodomain-like_sf"/>
</dbReference>
<dbReference type="EMBL" id="CP006704">
    <property type="protein sequence ID" value="AIJ47513.1"/>
    <property type="molecule type" value="Genomic_DNA"/>
</dbReference>
<dbReference type="SUPFAM" id="SSF46689">
    <property type="entry name" value="Homeodomain-like"/>
    <property type="match status" value="1"/>
</dbReference>
<dbReference type="KEGG" id="ctes:O987_17000"/>
<dbReference type="SMART" id="SM00342">
    <property type="entry name" value="HTH_ARAC"/>
    <property type="match status" value="1"/>
</dbReference>
<keyword evidence="1" id="KW-0678">Repressor</keyword>
<dbReference type="FunFam" id="1.10.10.60:FF:000132">
    <property type="entry name" value="AraC family transcriptional regulator"/>
    <property type="match status" value="1"/>
</dbReference>
<dbReference type="InterPro" id="IPR018060">
    <property type="entry name" value="HTH_AraC"/>
</dbReference>
<organism evidence="6 7">
    <name type="scientific">Comamonas testosteroni TK102</name>
    <dbReference type="NCBI Taxonomy" id="1392005"/>
    <lineage>
        <taxon>Bacteria</taxon>
        <taxon>Pseudomonadati</taxon>
        <taxon>Pseudomonadota</taxon>
        <taxon>Betaproteobacteria</taxon>
        <taxon>Burkholderiales</taxon>
        <taxon>Comamonadaceae</taxon>
        <taxon>Comamonas</taxon>
    </lineage>
</organism>
<dbReference type="InterPro" id="IPR014710">
    <property type="entry name" value="RmlC-like_jellyroll"/>
</dbReference>
<evidence type="ECO:0000256" key="1">
    <source>
        <dbReference type="ARBA" id="ARBA00022491"/>
    </source>
</evidence>
<dbReference type="GO" id="GO:0043565">
    <property type="term" value="F:sequence-specific DNA binding"/>
    <property type="evidence" value="ECO:0007669"/>
    <property type="project" value="InterPro"/>
</dbReference>